<dbReference type="Proteomes" id="UP000245474">
    <property type="component" value="Unassembled WGS sequence"/>
</dbReference>
<dbReference type="Gene3D" id="3.40.50.2020">
    <property type="match status" value="1"/>
</dbReference>
<sequence length="221" mass="24310">MDRGWIFTDRVEAGRQLARELATRDYVDPVVLALPRGGVPVAAEIARALAAPLDLVLVRKIGVPYQPELALAAVVDGEHPEVIVNTDVWRMAGVSEEAFSRLQERELAEIERRRDRYLQGRDRVATTGTTAILVDDGIATGATVRAAVRALRRSRPARLVLAVPVAPEDTLQSLAHEVDEIVCLHTPYPFHAIGSFYRDFSQLTDQQVVDLLTHDGSTASQ</sequence>
<name>A0A2U2N565_9GAMM</name>
<evidence type="ECO:0000259" key="1">
    <source>
        <dbReference type="Pfam" id="PF00156"/>
    </source>
</evidence>
<dbReference type="InterPro" id="IPR029057">
    <property type="entry name" value="PRTase-like"/>
</dbReference>
<organism evidence="2 3">
    <name type="scientific">Sediminicurvatus halobius</name>
    <dbReference type="NCBI Taxonomy" id="2182432"/>
    <lineage>
        <taxon>Bacteria</taxon>
        <taxon>Pseudomonadati</taxon>
        <taxon>Pseudomonadota</taxon>
        <taxon>Gammaproteobacteria</taxon>
        <taxon>Chromatiales</taxon>
        <taxon>Ectothiorhodospiraceae</taxon>
        <taxon>Sediminicurvatus</taxon>
    </lineage>
</organism>
<reference evidence="2 3" key="1">
    <citation type="submission" date="2018-05" db="EMBL/GenBank/DDBJ databases">
        <title>Spiribacter halobius sp. nov., a moderately halophilic bacterium isolated from marine solar saltern.</title>
        <authorList>
            <person name="Zheng W.-S."/>
            <person name="Lu D.-C."/>
            <person name="Du Z.-J."/>
        </authorList>
    </citation>
    <scope>NUCLEOTIDE SEQUENCE [LARGE SCALE GENOMIC DNA]</scope>
    <source>
        <strain evidence="2 3">E85</strain>
    </source>
</reference>
<protein>
    <submittedName>
        <fullName evidence="2">Phosphoribosyltransferase</fullName>
    </submittedName>
</protein>
<comment type="caution">
    <text evidence="2">The sequence shown here is derived from an EMBL/GenBank/DDBJ whole genome shotgun (WGS) entry which is preliminary data.</text>
</comment>
<gene>
    <name evidence="2" type="ORF">DEM34_05010</name>
</gene>
<dbReference type="Pfam" id="PF00156">
    <property type="entry name" value="Pribosyltran"/>
    <property type="match status" value="1"/>
</dbReference>
<accession>A0A2U2N565</accession>
<keyword evidence="2" id="KW-0808">Transferase</keyword>
<evidence type="ECO:0000313" key="3">
    <source>
        <dbReference type="Proteomes" id="UP000245474"/>
    </source>
</evidence>
<dbReference type="CDD" id="cd06223">
    <property type="entry name" value="PRTases_typeI"/>
    <property type="match status" value="1"/>
</dbReference>
<evidence type="ECO:0000313" key="2">
    <source>
        <dbReference type="EMBL" id="PWG64250.1"/>
    </source>
</evidence>
<feature type="domain" description="Phosphoribosyltransferase" evidence="1">
    <location>
        <begin position="15"/>
        <end position="170"/>
    </location>
</feature>
<dbReference type="AlphaFoldDB" id="A0A2U2N565"/>
<dbReference type="GO" id="GO:0016757">
    <property type="term" value="F:glycosyltransferase activity"/>
    <property type="evidence" value="ECO:0007669"/>
    <property type="project" value="UniProtKB-KW"/>
</dbReference>
<keyword evidence="3" id="KW-1185">Reference proteome</keyword>
<proteinExistence type="predicted"/>
<keyword evidence="2" id="KW-0328">Glycosyltransferase</keyword>
<dbReference type="SUPFAM" id="SSF53271">
    <property type="entry name" value="PRTase-like"/>
    <property type="match status" value="1"/>
</dbReference>
<dbReference type="Gene3D" id="3.30.1310.20">
    <property type="entry name" value="PRTase-like"/>
    <property type="match status" value="1"/>
</dbReference>
<dbReference type="RefSeq" id="WP_109676906.1">
    <property type="nucleotide sequence ID" value="NZ_CP086615.1"/>
</dbReference>
<dbReference type="InterPro" id="IPR000836">
    <property type="entry name" value="PRTase_dom"/>
</dbReference>
<dbReference type="EMBL" id="QFFI01000006">
    <property type="protein sequence ID" value="PWG64250.1"/>
    <property type="molecule type" value="Genomic_DNA"/>
</dbReference>
<dbReference type="OrthoDB" id="9810066at2"/>